<gene>
    <name evidence="1" type="ORF">J0S82_008881</name>
</gene>
<sequence length="44" mass="5335">MATSLARNITFITGKTKKLERERLERLQYRSISRQHVRSRGPYW</sequence>
<protein>
    <submittedName>
        <fullName evidence="1">Uncharacterized protein</fullName>
    </submittedName>
</protein>
<name>A0A8J6A1S2_GALPY</name>
<reference evidence="1" key="1">
    <citation type="journal article" date="2021" name="Evol. Appl.">
        <title>The genome of the Pyrenean desman and the effects of bottlenecks and inbreeding on the genomic landscape of an endangered species.</title>
        <authorList>
            <person name="Escoda L."/>
            <person name="Castresana J."/>
        </authorList>
    </citation>
    <scope>NUCLEOTIDE SEQUENCE</scope>
    <source>
        <strain evidence="1">IBE-C5619</strain>
    </source>
</reference>
<evidence type="ECO:0000313" key="2">
    <source>
        <dbReference type="Proteomes" id="UP000700334"/>
    </source>
</evidence>
<proteinExistence type="predicted"/>
<evidence type="ECO:0000313" key="1">
    <source>
        <dbReference type="EMBL" id="KAG8512323.1"/>
    </source>
</evidence>
<dbReference type="Proteomes" id="UP000700334">
    <property type="component" value="Unassembled WGS sequence"/>
</dbReference>
<accession>A0A8J6A1S2</accession>
<dbReference type="AlphaFoldDB" id="A0A8J6A1S2"/>
<dbReference type="EMBL" id="JAGFMF010011799">
    <property type="protein sequence ID" value="KAG8512323.1"/>
    <property type="molecule type" value="Genomic_DNA"/>
</dbReference>
<organism evidence="1 2">
    <name type="scientific">Galemys pyrenaicus</name>
    <name type="common">Iberian desman</name>
    <name type="synonym">Pyrenean desman</name>
    <dbReference type="NCBI Taxonomy" id="202257"/>
    <lineage>
        <taxon>Eukaryota</taxon>
        <taxon>Metazoa</taxon>
        <taxon>Chordata</taxon>
        <taxon>Craniata</taxon>
        <taxon>Vertebrata</taxon>
        <taxon>Euteleostomi</taxon>
        <taxon>Mammalia</taxon>
        <taxon>Eutheria</taxon>
        <taxon>Laurasiatheria</taxon>
        <taxon>Eulipotyphla</taxon>
        <taxon>Talpidae</taxon>
        <taxon>Galemys</taxon>
    </lineage>
</organism>
<comment type="caution">
    <text evidence="1">The sequence shown here is derived from an EMBL/GenBank/DDBJ whole genome shotgun (WGS) entry which is preliminary data.</text>
</comment>
<keyword evidence="2" id="KW-1185">Reference proteome</keyword>